<dbReference type="InterPro" id="IPR005467">
    <property type="entry name" value="His_kinase_dom"/>
</dbReference>
<organism evidence="12 13">
    <name type="scientific">Cohnella pontilimi</name>
    <dbReference type="NCBI Taxonomy" id="2564100"/>
    <lineage>
        <taxon>Bacteria</taxon>
        <taxon>Bacillati</taxon>
        <taxon>Bacillota</taxon>
        <taxon>Bacilli</taxon>
        <taxon>Bacillales</taxon>
        <taxon>Paenibacillaceae</taxon>
        <taxon>Cohnella</taxon>
    </lineage>
</organism>
<dbReference type="EMBL" id="SUPK01000007">
    <property type="protein sequence ID" value="TJY41074.1"/>
    <property type="molecule type" value="Genomic_DNA"/>
</dbReference>
<dbReference type="Gene3D" id="3.30.450.20">
    <property type="entry name" value="PAS domain"/>
    <property type="match status" value="2"/>
</dbReference>
<dbReference type="NCBIfam" id="TIGR00229">
    <property type="entry name" value="sensory_box"/>
    <property type="match status" value="2"/>
</dbReference>
<keyword evidence="6" id="KW-0418">Kinase</keyword>
<dbReference type="Pfam" id="PF00512">
    <property type="entry name" value="HisKA"/>
    <property type="match status" value="1"/>
</dbReference>
<feature type="domain" description="PAS" evidence="10">
    <location>
        <begin position="55"/>
        <end position="110"/>
    </location>
</feature>
<dbReference type="InterPro" id="IPR003594">
    <property type="entry name" value="HATPase_dom"/>
</dbReference>
<dbReference type="PRINTS" id="PR00344">
    <property type="entry name" value="BCTRLSENSOR"/>
</dbReference>
<dbReference type="PANTHER" id="PTHR43065">
    <property type="entry name" value="SENSOR HISTIDINE KINASE"/>
    <property type="match status" value="1"/>
</dbReference>
<keyword evidence="7" id="KW-0067">ATP-binding</keyword>
<dbReference type="Proteomes" id="UP000309673">
    <property type="component" value="Unassembled WGS sequence"/>
</dbReference>
<dbReference type="InterPro" id="IPR003661">
    <property type="entry name" value="HisK_dim/P_dom"/>
</dbReference>
<evidence type="ECO:0000256" key="6">
    <source>
        <dbReference type="ARBA" id="ARBA00022777"/>
    </source>
</evidence>
<gene>
    <name evidence="12" type="ORF">E5161_15330</name>
</gene>
<dbReference type="PROSITE" id="PS50109">
    <property type="entry name" value="HIS_KIN"/>
    <property type="match status" value="1"/>
</dbReference>
<dbReference type="Pfam" id="PF08448">
    <property type="entry name" value="PAS_4"/>
    <property type="match status" value="1"/>
</dbReference>
<accession>A0A4U0FAB0</accession>
<dbReference type="CDD" id="cd00130">
    <property type="entry name" value="PAS"/>
    <property type="match status" value="1"/>
</dbReference>
<dbReference type="InterPro" id="IPR035965">
    <property type="entry name" value="PAS-like_dom_sf"/>
</dbReference>
<evidence type="ECO:0000313" key="12">
    <source>
        <dbReference type="EMBL" id="TJY41074.1"/>
    </source>
</evidence>
<evidence type="ECO:0000256" key="5">
    <source>
        <dbReference type="ARBA" id="ARBA00022741"/>
    </source>
</evidence>
<dbReference type="SUPFAM" id="SSF47384">
    <property type="entry name" value="Homodimeric domain of signal transducing histidine kinase"/>
    <property type="match status" value="1"/>
</dbReference>
<comment type="catalytic activity">
    <reaction evidence="1">
        <text>ATP + protein L-histidine = ADP + protein N-phospho-L-histidine.</text>
        <dbReference type="EC" id="2.7.13.3"/>
    </reaction>
</comment>
<evidence type="ECO:0000256" key="3">
    <source>
        <dbReference type="ARBA" id="ARBA00022553"/>
    </source>
</evidence>
<dbReference type="AlphaFoldDB" id="A0A4U0FAB0"/>
<keyword evidence="8" id="KW-0902">Two-component regulatory system</keyword>
<dbReference type="PROSITE" id="PS50112">
    <property type="entry name" value="PAS"/>
    <property type="match status" value="1"/>
</dbReference>
<dbReference type="Gene3D" id="1.10.287.130">
    <property type="match status" value="1"/>
</dbReference>
<keyword evidence="5" id="KW-0547">Nucleotide-binding</keyword>
<dbReference type="Pfam" id="PF13426">
    <property type="entry name" value="PAS_9"/>
    <property type="match status" value="1"/>
</dbReference>
<evidence type="ECO:0000256" key="7">
    <source>
        <dbReference type="ARBA" id="ARBA00022840"/>
    </source>
</evidence>
<evidence type="ECO:0000259" key="9">
    <source>
        <dbReference type="PROSITE" id="PS50109"/>
    </source>
</evidence>
<dbReference type="CDD" id="cd00082">
    <property type="entry name" value="HisKA"/>
    <property type="match status" value="1"/>
</dbReference>
<dbReference type="GO" id="GO:0000155">
    <property type="term" value="F:phosphorelay sensor kinase activity"/>
    <property type="evidence" value="ECO:0007669"/>
    <property type="project" value="InterPro"/>
</dbReference>
<dbReference type="EC" id="2.7.13.3" evidence="2"/>
<keyword evidence="3" id="KW-0597">Phosphoprotein</keyword>
<dbReference type="SUPFAM" id="SSF55785">
    <property type="entry name" value="PYP-like sensor domain (PAS domain)"/>
    <property type="match status" value="2"/>
</dbReference>
<evidence type="ECO:0000256" key="4">
    <source>
        <dbReference type="ARBA" id="ARBA00022679"/>
    </source>
</evidence>
<dbReference type="InterPro" id="IPR036097">
    <property type="entry name" value="HisK_dim/P_sf"/>
</dbReference>
<sequence>MLCLTNYRRGMPCMSDLIQRFDQQFVRGKDPELMELLLTRILGIRSEFVSITTLAEGKIVYVNDGVLQTTGWSKEEILGRTVHDMKIYVDPDKRNDVKSTLTEDEILEQQINVRHKNGGFVSYLLRLQMIPLFGEPCILAVGWDITRRRQLEQEVHNSLKNDLRQTVQALDNLVFKLTLGKDGRLTFELSEGKIARSMGMTTDEVYGKTLSDLFPADVMEIVQPHVEKALSGEPTSFELETGDRVIIKSLSPYYEQGRITGVVGSAIDITERKRLERLLQVSELSAVVGQLAAGAAHEIRNPLTSIKGFVQLIGEILEEHRIEKGRNYIELILSELSRINHLVTEMLWLRKPKESVYESVNIAKVLQDVLPLVYVEANLKSIQVSCHFSSTGPKINANLELLKQVILNLCKNGIDAMDSGGHLQIGETVHEQGVSIMIRDNGPGIPHDLADKLFTPFFTTKPKGNGLGLFISKQIVREMGGEIDISSDAAGTLVTVTFPLQN</sequence>
<dbReference type="Pfam" id="PF02518">
    <property type="entry name" value="HATPase_c"/>
    <property type="match status" value="1"/>
</dbReference>
<evidence type="ECO:0000256" key="1">
    <source>
        <dbReference type="ARBA" id="ARBA00000085"/>
    </source>
</evidence>
<reference evidence="12 13" key="1">
    <citation type="submission" date="2019-04" db="EMBL/GenBank/DDBJ databases">
        <title>Cohnella sp. nov., isolated from soil.</title>
        <authorList>
            <person name="Kim W."/>
        </authorList>
    </citation>
    <scope>NUCLEOTIDE SEQUENCE [LARGE SCALE GENOMIC DNA]</scope>
    <source>
        <strain evidence="12 13">CAU 1483</strain>
    </source>
</reference>
<dbReference type="InterPro" id="IPR036890">
    <property type="entry name" value="HATPase_C_sf"/>
</dbReference>
<keyword evidence="4" id="KW-0808">Transferase</keyword>
<evidence type="ECO:0000259" key="11">
    <source>
        <dbReference type="PROSITE" id="PS50113"/>
    </source>
</evidence>
<comment type="caution">
    <text evidence="12">The sequence shown here is derived from an EMBL/GenBank/DDBJ whole genome shotgun (WGS) entry which is preliminary data.</text>
</comment>
<evidence type="ECO:0000313" key="13">
    <source>
        <dbReference type="Proteomes" id="UP000309673"/>
    </source>
</evidence>
<dbReference type="OrthoDB" id="9815750at2"/>
<dbReference type="InterPro" id="IPR004358">
    <property type="entry name" value="Sig_transdc_His_kin-like_C"/>
</dbReference>
<dbReference type="SMART" id="SM00388">
    <property type="entry name" value="HisKA"/>
    <property type="match status" value="1"/>
</dbReference>
<evidence type="ECO:0000256" key="8">
    <source>
        <dbReference type="ARBA" id="ARBA00023012"/>
    </source>
</evidence>
<feature type="domain" description="Histidine kinase" evidence="9">
    <location>
        <begin position="294"/>
        <end position="502"/>
    </location>
</feature>
<dbReference type="SUPFAM" id="SSF55874">
    <property type="entry name" value="ATPase domain of HSP90 chaperone/DNA topoisomerase II/histidine kinase"/>
    <property type="match status" value="1"/>
</dbReference>
<dbReference type="PANTHER" id="PTHR43065:SF10">
    <property type="entry name" value="PEROXIDE STRESS-ACTIVATED HISTIDINE KINASE MAK3"/>
    <property type="match status" value="1"/>
</dbReference>
<evidence type="ECO:0000256" key="2">
    <source>
        <dbReference type="ARBA" id="ARBA00012438"/>
    </source>
</evidence>
<dbReference type="PROSITE" id="PS50113">
    <property type="entry name" value="PAC"/>
    <property type="match status" value="1"/>
</dbReference>
<protein>
    <recommendedName>
        <fullName evidence="2">histidine kinase</fullName>
        <ecNumber evidence="2">2.7.13.3</ecNumber>
    </recommendedName>
</protein>
<evidence type="ECO:0000259" key="10">
    <source>
        <dbReference type="PROSITE" id="PS50112"/>
    </source>
</evidence>
<dbReference type="SMART" id="SM00091">
    <property type="entry name" value="PAS"/>
    <property type="match status" value="2"/>
</dbReference>
<dbReference type="InterPro" id="IPR000700">
    <property type="entry name" value="PAS-assoc_C"/>
</dbReference>
<name>A0A4U0FAB0_9BACL</name>
<keyword evidence="13" id="KW-1185">Reference proteome</keyword>
<proteinExistence type="predicted"/>
<feature type="domain" description="PAC" evidence="11">
    <location>
        <begin position="230"/>
        <end position="281"/>
    </location>
</feature>
<dbReference type="GO" id="GO:0005524">
    <property type="term" value="F:ATP binding"/>
    <property type="evidence" value="ECO:0007669"/>
    <property type="project" value="UniProtKB-KW"/>
</dbReference>
<dbReference type="InterPro" id="IPR013656">
    <property type="entry name" value="PAS_4"/>
</dbReference>
<dbReference type="InterPro" id="IPR000014">
    <property type="entry name" value="PAS"/>
</dbReference>
<dbReference type="SMART" id="SM00387">
    <property type="entry name" value="HATPase_c"/>
    <property type="match status" value="1"/>
</dbReference>
<dbReference type="Gene3D" id="3.30.565.10">
    <property type="entry name" value="Histidine kinase-like ATPase, C-terminal domain"/>
    <property type="match status" value="1"/>
</dbReference>